<feature type="compositionally biased region" description="Gly residues" evidence="1">
    <location>
        <begin position="77"/>
        <end position="86"/>
    </location>
</feature>
<name>A0ABN3KVW9_STRLO</name>
<dbReference type="Proteomes" id="UP001501777">
    <property type="component" value="Unassembled WGS sequence"/>
</dbReference>
<evidence type="ECO:0000256" key="1">
    <source>
        <dbReference type="SAM" id="MobiDB-lite"/>
    </source>
</evidence>
<keyword evidence="2" id="KW-1133">Transmembrane helix</keyword>
<feature type="region of interest" description="Disordered" evidence="1">
    <location>
        <begin position="25"/>
        <end position="86"/>
    </location>
</feature>
<protein>
    <submittedName>
        <fullName evidence="3">Excalibur calcium-binding domain-containing protein</fullName>
    </submittedName>
</protein>
<feature type="compositionally biased region" description="Basic and acidic residues" evidence="1">
    <location>
        <begin position="31"/>
        <end position="45"/>
    </location>
</feature>
<dbReference type="RefSeq" id="WP_344398310.1">
    <property type="nucleotide sequence ID" value="NZ_BAAASG010000002.1"/>
</dbReference>
<comment type="caution">
    <text evidence="3">The sequence shown here is derived from an EMBL/GenBank/DDBJ whole genome shotgun (WGS) entry which is preliminary data.</text>
</comment>
<organism evidence="3 4">
    <name type="scientific">Streptomyces longisporus</name>
    <dbReference type="NCBI Taxonomy" id="1948"/>
    <lineage>
        <taxon>Bacteria</taxon>
        <taxon>Bacillati</taxon>
        <taxon>Actinomycetota</taxon>
        <taxon>Actinomycetes</taxon>
        <taxon>Kitasatosporales</taxon>
        <taxon>Streptomycetaceae</taxon>
        <taxon>Streptomyces</taxon>
    </lineage>
</organism>
<evidence type="ECO:0000313" key="4">
    <source>
        <dbReference type="Proteomes" id="UP001501777"/>
    </source>
</evidence>
<keyword evidence="4" id="KW-1185">Reference proteome</keyword>
<reference evidence="3 4" key="1">
    <citation type="journal article" date="2019" name="Int. J. Syst. Evol. Microbiol.">
        <title>The Global Catalogue of Microorganisms (GCM) 10K type strain sequencing project: providing services to taxonomists for standard genome sequencing and annotation.</title>
        <authorList>
            <consortium name="The Broad Institute Genomics Platform"/>
            <consortium name="The Broad Institute Genome Sequencing Center for Infectious Disease"/>
            <person name="Wu L."/>
            <person name="Ma J."/>
        </authorList>
    </citation>
    <scope>NUCLEOTIDE SEQUENCE [LARGE SCALE GENOMIC DNA]</scope>
    <source>
        <strain evidence="3 4">JCM 4395</strain>
    </source>
</reference>
<evidence type="ECO:0000256" key="2">
    <source>
        <dbReference type="SAM" id="Phobius"/>
    </source>
</evidence>
<feature type="transmembrane region" description="Helical" evidence="2">
    <location>
        <begin position="90"/>
        <end position="110"/>
    </location>
</feature>
<keyword evidence="2" id="KW-0812">Transmembrane</keyword>
<accession>A0ABN3KVW9</accession>
<sequence>MAHAQTDVDCGDFRFREEAQAVLDANPSDPFRLDADHDDIAREGLPHGPSPSPTVTSATLTPAPATSTPVPQRGVNAGVGGGTGSAGFEVAGGVGLTVLALSLMGGHVVLRRRRSAATAGPHKP</sequence>
<gene>
    <name evidence="3" type="ORF">GCM10010276_04850</name>
</gene>
<evidence type="ECO:0000313" key="3">
    <source>
        <dbReference type="EMBL" id="GAA2473103.1"/>
    </source>
</evidence>
<keyword evidence="2" id="KW-0472">Membrane</keyword>
<proteinExistence type="predicted"/>
<dbReference type="EMBL" id="BAAASG010000002">
    <property type="protein sequence ID" value="GAA2473103.1"/>
    <property type="molecule type" value="Genomic_DNA"/>
</dbReference>
<feature type="compositionally biased region" description="Low complexity" evidence="1">
    <location>
        <begin position="53"/>
        <end position="76"/>
    </location>
</feature>